<feature type="compositionally biased region" description="Pro residues" evidence="4">
    <location>
        <begin position="879"/>
        <end position="893"/>
    </location>
</feature>
<feature type="compositionally biased region" description="Pro residues" evidence="4">
    <location>
        <begin position="2155"/>
        <end position="2169"/>
    </location>
</feature>
<dbReference type="InterPro" id="IPR047589">
    <property type="entry name" value="DUF11_rpt"/>
</dbReference>
<dbReference type="InterPro" id="IPR006665">
    <property type="entry name" value="OmpA-like"/>
</dbReference>
<feature type="compositionally biased region" description="Pro residues" evidence="4">
    <location>
        <begin position="1227"/>
        <end position="1241"/>
    </location>
</feature>
<feature type="compositionally biased region" description="Pro residues" evidence="4">
    <location>
        <begin position="1923"/>
        <end position="1937"/>
    </location>
</feature>
<keyword evidence="2 3" id="KW-0472">Membrane</keyword>
<dbReference type="PROSITE" id="PS51123">
    <property type="entry name" value="OMPA_2"/>
    <property type="match status" value="1"/>
</dbReference>
<evidence type="ECO:0000313" key="7">
    <source>
        <dbReference type="Proteomes" id="UP000515977"/>
    </source>
</evidence>
<dbReference type="RefSeq" id="WP_187571370.1">
    <property type="nucleotide sequence ID" value="NZ_CP060711.1"/>
</dbReference>
<feature type="compositionally biased region" description="Low complexity" evidence="4">
    <location>
        <begin position="1706"/>
        <end position="1715"/>
    </location>
</feature>
<dbReference type="NCBIfam" id="TIGR01451">
    <property type="entry name" value="B_ant_repeat"/>
    <property type="match status" value="4"/>
</dbReference>
<dbReference type="Pfam" id="PF01345">
    <property type="entry name" value="DUF11"/>
    <property type="match status" value="2"/>
</dbReference>
<evidence type="ECO:0000313" key="6">
    <source>
        <dbReference type="EMBL" id="QNN47625.1"/>
    </source>
</evidence>
<feature type="region of interest" description="Disordered" evidence="4">
    <location>
        <begin position="1915"/>
        <end position="1947"/>
    </location>
</feature>
<feature type="region of interest" description="Disordered" evidence="4">
    <location>
        <begin position="1220"/>
        <end position="1251"/>
    </location>
</feature>
<dbReference type="PANTHER" id="PTHR34819:SF3">
    <property type="entry name" value="CELL SURFACE PROTEIN"/>
    <property type="match status" value="1"/>
</dbReference>
<sequence>MLALLLVAPVAQAQIQNGGFETGSFSSWTLRDYNRGNSTMPVTSSSQLGLTATGTVSNGGNGTGFRSSVLTSPGTAPNTNGNLKYPFSGNASALIGGNGGLKGTSIEQVATMALSDVDPVDGKVHIRFAMAPLLNNPSHPANQQPFFYVEVINQTKGNSTLFNTFNYSNQPGIPWQSVGNYQYTNWQGFDISPGNGLLDVGDQVLLKIYVSNCAQGAADHTGQVYVDVFGSKMPGLSVYATGPAITKPSEQITYTYNYINNSGVFAIDSWVRLAAPITENGLHLTFVPGSWPPGCTGIHTGTSPRADYIDCPVGNLNDGDGGNFQVTFTVPAGAATTSPNNVINNGDYDIRASTVSPFIGPLVKTIILPSATPTVDLGITVSNGGVPSYVVGGAVAYTVTVTNNGPIDVTGAIITQTLTGVSGTAAWTCAPAPGSTAVCGVASGTGPITTTGNLPLNQSLIYTVSGITATAAGTPVVTVVKVAPPAGTSDSVSSNNTDGLSTPVSAEQHTLTVNTTGSGTGRVNAVPATLACASPGGAPCNSQLLGKDQEAYLTAVADPGSIFKNWTGDCTTITGNQCYVKMGTVDLSVTAVFAKVWTVTPSIVGGTITPNTPQTVEDGQGTSFTITPGTPGQVPVITTPGGANTCPGTLTGPVGGNYTYSVSPVTEDCAFHVTFSTPDPKLTVTKSVTSTGPYTLGNAIAYGFVVENTGNVVLTGIVVNDAQLDAPANCPVTTLAPGASTTCTGSHTVTAAEVAVGNVHNSATASGTPPSGPAVSSPPSTVDTPTAQNPAMTAVKSVTSAGPYTVGSVIAYQFVVTNTGDVTLTGIVVNDAQLNAPAVCPLTTLNPGDTTTCTGSHTVTAAEVAAGNVHNSATVTGQPPTPPGGPTPPPVTTPPSTVDTPTAQNPAMTAVKSVTSAGPYTVGSVIAYQFVVTNTGDVTLTGIVVNDAQLNAPAVCPLTTLNPGDITTCTGSHTVTAAEVAAGNVHNSATVTGQPPTPPGGPTPPPVTTPPSTVDTPTAQNPAMTAVKSVTSAGPYTVGSVIAYQFVVTNTGDVTLTGIVVNDAQLNAPAVCPLTTLNPGDTTTCTGSHTVTAAEVAAGNVHNSATVTGQPPTPPGGPTPPPVTTPPSTVDTPTAQNPAMTAVKSVTSAGPYTVGSVIAYQFVVTNTGDVTLTGIVVNDAQLNAPAVCPLTTLNPGDITTCTGSHTVTAAEVAAGNVHNSATVTGQPPTPPGGPTPPPVTTPPSTVDTPTAQNPAMTAVKSVTSAGPYTVGSVIAYQFVVTNTGDVTLTGIVVNDTQLNAPAVCPLTTLNPGDTTTCTGSHTVTAAEVAAGNVHNSATVTGQPPTPPGGPTPPPVTTPPSTVDTPTTQNPAMTAVKSVTSAGPYGAGDQIAYQFVVTNTGDVTLTGIVVNDVQLNAPAVCPLTTLAPGATTTCTGSHTVTAAEVAAGFVHNSATATGQPPTPPGGPTPPQVTTPPSEVDTATAQNPSLGIVKSVTSAGPYGAGDQIAYQFVVTNTGDVTLTGIVVNDAQLDAAAVCPMTTLAPATSTTCTGNHTVTATEVAAGNVHNSATATGTPPAVPNGPVPTPVTSTPSATDTPTAQNPAMTVVKSATSTGPHGVGDQIAYQFVVTNTGDVTLTSIVVNDAQLDAAAVCPVTTLAPSASTTCTGSHTITAAEVAVGYVHNSATVTGQPPTPPGGPTPPPVTTPPSTVDTPTTQNPAMTVVKSVTSAGPYGVGSVIAYQFVVENTGDVILSGIVVNDAQLDAPAVCPLTTLAPGATTTCTGSHMVTATEVAAGNVHNSATVTGQPPTPPGGPTPPPVTTPPSTVDTPTAQNPAMTAVKSVTSTGPYGVGDQIAYQFVVTNTGDVTLSGIVVNDALLDAPAVCPVTTLAPGASTTCTGSHTVTAADVAVGNVHNSATVTGQPPTPPGGPTPPPVTTPPTTVDTPTAQNPAMTVVKSVTSAGPYGVGDQIAYQFVVTNTGDVILTGIVVNDALLDAPAVCPLTTLAPGASTTCTGSHTVTATEVAAGFVHNSATATGQPPTPPGGPTPPPVTTPPSEVDTPTAQNPAMTVVKSVTSAGPYGVGSVIAYQFVVTNTGDVTLTGIVVNDALLDAPAVCPVTTLAPGASTTCTGSHTVTAQEVAAGYVHNSATATGTPPTPPGGPTPPPVTTPPSTVDTPTAQNPAMTVVKSVTSAGPYGVGSVIAYQFVVENTGDVILSGIVINDALLDAPAVCPATTLAPGDTTICTGNHTVTAQEVAAGYVHNSATATGTPPTPPGSTVPPAPVTTPPSAVDTPTEQHPALSVVKSVTSTGPYTAGSVIAYQFVVTNTGNVTLDGIVVNDALLDAPAVCPVTTLAPGASTTCTGSYTVTAADVEAGNVHNVATATGTPPSVPGGPTPTPVTSEPHEVDTPIAQHPAIATAKTATLTVDNATPGKANIGDVITYAVTVTNTGDVTLNDVAVEDTMDGYAPTTLACTPTTLAPGQTATCATYTHTVTVEDANRTGGSLDNKVVATGIATTGGSVSFSVTALGNAVVMVEPDPMQIRIVKSATPYDVKVGDLVRYTLAIQNTGTTPLVGGTIVDTPPAGFSYVDGSLAVDDADKAGQLTGIHPITIANIDLPAGQTAMVTYLLRVGAGVRAGIHTNSALMRDGGETVSNVATASVQLSADPMLDESLIVGTVFDDRDGDGWQDSAALGGVKVQGGFAPGAYVAGSTTVDRGNGAQPEADASAPLLHGIALGAIAGRESEADPAAKHRVVVSQTLSALDFTGDFVLTSDEGVTVRMDAAGNTTTERAGQAAKGLTAAAPTVSRTVSQVADGYRVDYVIENAGVDERGIPGVRIASVEGLLVETDQFGRYHLTGIDGGRWERGRNFILKADPATLPPGSVFTTENPRLRRVTPGLPVRFDFGVKLPAGLIEGGTQPVELELGEVLFDPESASLRSEYLPVVEKMAAQIREHGAGEVVISANGEREALAYDRAKAVREALLAKLDPELAQATTVSLRTDLADPRSTLLSLGESPVLGTVLFDTDKSAIKPEFAPVIEKIAADIEKLGGGVVGVIGHADRRGSDAYNVALGLRRAKAVYEAIAARLGAEARSRLRVEINDDPTAPVGLKSR</sequence>
<feature type="region of interest" description="Disordered" evidence="4">
    <location>
        <begin position="2148"/>
        <end position="2179"/>
    </location>
</feature>
<dbReference type="EMBL" id="CP060711">
    <property type="protein sequence ID" value="QNN47625.1"/>
    <property type="molecule type" value="Genomic_DNA"/>
</dbReference>
<dbReference type="InterPro" id="IPR055354">
    <property type="entry name" value="DUF7507"/>
</dbReference>
<dbReference type="Pfam" id="PF00691">
    <property type="entry name" value="OmpA"/>
    <property type="match status" value="1"/>
</dbReference>
<dbReference type="Pfam" id="PF24346">
    <property type="entry name" value="DUF7507"/>
    <property type="match status" value="16"/>
</dbReference>
<dbReference type="PANTHER" id="PTHR34819">
    <property type="entry name" value="LARGE CYSTEINE-RICH PERIPLASMIC PROTEIN OMCB"/>
    <property type="match status" value="1"/>
</dbReference>
<dbReference type="GO" id="GO:0016020">
    <property type="term" value="C:membrane"/>
    <property type="evidence" value="ECO:0007669"/>
    <property type="project" value="UniProtKB-SubCell"/>
</dbReference>
<feature type="compositionally biased region" description="Low complexity" evidence="4">
    <location>
        <begin position="1586"/>
        <end position="1599"/>
    </location>
</feature>
<feature type="compositionally biased region" description="Low complexity" evidence="4">
    <location>
        <begin position="1358"/>
        <end position="1367"/>
    </location>
</feature>
<organism evidence="6 7">
    <name type="scientific">Thermomonas brevis</name>
    <dbReference type="NCBI Taxonomy" id="215691"/>
    <lineage>
        <taxon>Bacteria</taxon>
        <taxon>Pseudomonadati</taxon>
        <taxon>Pseudomonadota</taxon>
        <taxon>Gammaproteobacteria</taxon>
        <taxon>Lysobacterales</taxon>
        <taxon>Lysobacteraceae</taxon>
        <taxon>Thermomonas</taxon>
    </lineage>
</organism>
<feature type="region of interest" description="Disordered" evidence="4">
    <location>
        <begin position="1799"/>
        <end position="1831"/>
    </location>
</feature>
<reference evidence="6 7" key="1">
    <citation type="submission" date="2020-08" db="EMBL/GenBank/DDBJ databases">
        <title>Genome sequence of Thermomonas brevis KACC 16975T.</title>
        <authorList>
            <person name="Hyun D.-W."/>
            <person name="Bae J.-W."/>
        </authorList>
    </citation>
    <scope>NUCLEOTIDE SEQUENCE [LARGE SCALE GENOMIC DNA]</scope>
    <source>
        <strain evidence="6 7">KACC 16975</strain>
    </source>
</reference>
<protein>
    <submittedName>
        <fullName evidence="6">DUF11 domain-containing protein</fullName>
    </submittedName>
</protein>
<dbReference type="InterPro" id="IPR013783">
    <property type="entry name" value="Ig-like_fold"/>
</dbReference>
<feature type="compositionally biased region" description="Pro residues" evidence="4">
    <location>
        <begin position="1807"/>
        <end position="1821"/>
    </location>
</feature>
<accession>A0A7G9QWA0</accession>
<feature type="region of interest" description="Disordered" evidence="4">
    <location>
        <begin position="1685"/>
        <end position="1716"/>
    </location>
</feature>
<evidence type="ECO:0000259" key="5">
    <source>
        <dbReference type="PROSITE" id="PS51123"/>
    </source>
</evidence>
<feature type="compositionally biased region" description="Pro residues" evidence="4">
    <location>
        <begin position="1691"/>
        <end position="1705"/>
    </location>
</feature>
<feature type="region of interest" description="Disordered" evidence="4">
    <location>
        <begin position="1452"/>
        <end position="1482"/>
    </location>
</feature>
<feature type="region of interest" description="Disordered" evidence="4">
    <location>
        <begin position="1567"/>
        <end position="1600"/>
    </location>
</feature>
<evidence type="ECO:0000256" key="3">
    <source>
        <dbReference type="PROSITE-ProRule" id="PRU00473"/>
    </source>
</evidence>
<dbReference type="PRINTS" id="PR01021">
    <property type="entry name" value="OMPADOMAIN"/>
</dbReference>
<feature type="compositionally biased region" description="Pro residues" evidence="4">
    <location>
        <begin position="2039"/>
        <end position="2053"/>
    </location>
</feature>
<proteinExistence type="predicted"/>
<gene>
    <name evidence="6" type="ORF">H9L17_05685</name>
</gene>
<feature type="compositionally biased region" description="Low complexity" evidence="4">
    <location>
        <begin position="765"/>
        <end position="782"/>
    </location>
</feature>
<feature type="region of interest" description="Disordered" evidence="4">
    <location>
        <begin position="761"/>
        <end position="787"/>
    </location>
</feature>
<feature type="compositionally biased region" description="Pro residues" evidence="4">
    <location>
        <begin position="995"/>
        <end position="1009"/>
    </location>
</feature>
<dbReference type="Gene3D" id="2.60.40.10">
    <property type="entry name" value="Immunoglobulins"/>
    <property type="match status" value="1"/>
</dbReference>
<dbReference type="InterPro" id="IPR036737">
    <property type="entry name" value="OmpA-like_sf"/>
</dbReference>
<feature type="compositionally biased region" description="Pro residues" evidence="4">
    <location>
        <begin position="1111"/>
        <end position="1125"/>
    </location>
</feature>
<name>A0A7G9QWA0_9GAMM</name>
<dbReference type="InterPro" id="IPR006664">
    <property type="entry name" value="OMP_bac"/>
</dbReference>
<feature type="domain" description="OmpA-like" evidence="5">
    <location>
        <begin position="3012"/>
        <end position="3114"/>
    </location>
</feature>
<feature type="compositionally biased region" description="Low complexity" evidence="4">
    <location>
        <begin position="2170"/>
        <end position="2179"/>
    </location>
</feature>
<dbReference type="Proteomes" id="UP000515977">
    <property type="component" value="Chromosome"/>
</dbReference>
<feature type="region of interest" description="Disordered" evidence="4">
    <location>
        <begin position="1336"/>
        <end position="1368"/>
    </location>
</feature>
<dbReference type="SUPFAM" id="SSF103088">
    <property type="entry name" value="OmpA-like"/>
    <property type="match status" value="1"/>
</dbReference>
<dbReference type="KEGG" id="tbv:H9L17_05685"/>
<dbReference type="CDD" id="cd07185">
    <property type="entry name" value="OmpA_C-like"/>
    <property type="match status" value="1"/>
</dbReference>
<feature type="region of interest" description="Disordered" evidence="4">
    <location>
        <begin position="2264"/>
        <end position="2295"/>
    </location>
</feature>
<dbReference type="InterPro" id="IPR051172">
    <property type="entry name" value="Chlamydia_OmcB"/>
</dbReference>
<feature type="compositionally biased region" description="Pro residues" evidence="4">
    <location>
        <begin position="2389"/>
        <end position="2398"/>
    </location>
</feature>
<feature type="compositionally biased region" description="Pro residues" evidence="4">
    <location>
        <begin position="2271"/>
        <end position="2286"/>
    </location>
</feature>
<feature type="region of interest" description="Disordered" evidence="4">
    <location>
        <begin position="872"/>
        <end position="903"/>
    </location>
</feature>
<feature type="compositionally biased region" description="Pro residues" evidence="4">
    <location>
        <begin position="1459"/>
        <end position="1472"/>
    </location>
</feature>
<keyword evidence="7" id="KW-1185">Reference proteome</keyword>
<evidence type="ECO:0000256" key="1">
    <source>
        <dbReference type="ARBA" id="ARBA00004370"/>
    </source>
</evidence>
<feature type="compositionally biased region" description="Pro residues" evidence="4">
    <location>
        <begin position="1576"/>
        <end position="1585"/>
    </location>
</feature>
<feature type="region of interest" description="Disordered" evidence="4">
    <location>
        <begin position="2384"/>
        <end position="2405"/>
    </location>
</feature>
<feature type="region of interest" description="Disordered" evidence="4">
    <location>
        <begin position="1104"/>
        <end position="1135"/>
    </location>
</feature>
<comment type="subcellular location">
    <subcellularLocation>
        <location evidence="1">Membrane</location>
    </subcellularLocation>
</comment>
<evidence type="ECO:0000256" key="2">
    <source>
        <dbReference type="ARBA" id="ARBA00023136"/>
    </source>
</evidence>
<feature type="compositionally biased region" description="Pro residues" evidence="4">
    <location>
        <begin position="1343"/>
        <end position="1357"/>
    </location>
</feature>
<feature type="region of interest" description="Disordered" evidence="4">
    <location>
        <begin position="988"/>
        <end position="1017"/>
    </location>
</feature>
<feature type="region of interest" description="Disordered" evidence="4">
    <location>
        <begin position="2032"/>
        <end position="2063"/>
    </location>
</feature>
<dbReference type="InterPro" id="IPR001434">
    <property type="entry name" value="OmcB-like_DUF11"/>
</dbReference>
<dbReference type="Gene3D" id="3.30.1330.60">
    <property type="entry name" value="OmpA-like domain"/>
    <property type="match status" value="1"/>
</dbReference>
<evidence type="ECO:0000256" key="4">
    <source>
        <dbReference type="SAM" id="MobiDB-lite"/>
    </source>
</evidence>